<name>A0A7Y9F055_9ACTN</name>
<keyword evidence="2" id="KW-1185">Reference proteome</keyword>
<evidence type="ECO:0000313" key="1">
    <source>
        <dbReference type="EMBL" id="NYD57109.1"/>
    </source>
</evidence>
<gene>
    <name evidence="1" type="ORF">BKA08_001347</name>
</gene>
<dbReference type="SUPFAM" id="SSF52540">
    <property type="entry name" value="P-loop containing nucleoside triphosphate hydrolases"/>
    <property type="match status" value="1"/>
</dbReference>
<dbReference type="InterPro" id="IPR027417">
    <property type="entry name" value="P-loop_NTPase"/>
</dbReference>
<dbReference type="EMBL" id="JACCBE010000001">
    <property type="protein sequence ID" value="NYD57109.1"/>
    <property type="molecule type" value="Genomic_DNA"/>
</dbReference>
<proteinExistence type="predicted"/>
<dbReference type="AlphaFoldDB" id="A0A7Y9F055"/>
<dbReference type="Gene3D" id="3.40.50.300">
    <property type="entry name" value="P-loop containing nucleotide triphosphate hydrolases"/>
    <property type="match status" value="1"/>
</dbReference>
<evidence type="ECO:0008006" key="3">
    <source>
        <dbReference type="Google" id="ProtNLM"/>
    </source>
</evidence>
<protein>
    <recommendedName>
        <fullName evidence="3">Sulfotransferase family protein</fullName>
    </recommendedName>
</protein>
<dbReference type="Proteomes" id="UP000516957">
    <property type="component" value="Unassembled WGS sequence"/>
</dbReference>
<reference evidence="1 2" key="1">
    <citation type="submission" date="2020-07" db="EMBL/GenBank/DDBJ databases">
        <title>Sequencing the genomes of 1000 actinobacteria strains.</title>
        <authorList>
            <person name="Klenk H.-P."/>
        </authorList>
    </citation>
    <scope>NUCLEOTIDE SEQUENCE [LARGE SCALE GENOMIC DNA]</scope>
    <source>
        <strain evidence="1 2">DSM 18965</strain>
    </source>
</reference>
<evidence type="ECO:0000313" key="2">
    <source>
        <dbReference type="Proteomes" id="UP000516957"/>
    </source>
</evidence>
<accession>A0A7Y9F055</accession>
<comment type="caution">
    <text evidence="1">The sequence shown here is derived from an EMBL/GenBank/DDBJ whole genome shotgun (WGS) entry which is preliminary data.</text>
</comment>
<sequence length="367" mass="41075">MSNRRVYLHIGAPKTGTTYLQDRLARNAKSLASHGVTLPTRSPVVSPGLFHFRAALDLLGQDWGGEPGHAEGSWEALVRRVKRSSGTVIISHEILAPAPAEAVARAKRDLGGGDDVHVVYSVRDLGRQLPAAWQESIKQGRKWTYRQFLKKVRQRQPWFYRSFDLPSVLGTWSAGLPPENIHVVTVPQRGSAAAPDELWRRFCTAFGIDPAWAPEESERRNPSLGAAETVLLRRLNKRLGRRTRREVTYDALVRDLLAEQELAGRKGAAPLGLPPKMYDWAEDEAERWIEYVEGSGVQVLGDVADLRPQRPAEGTGWVNPDKISAREQLSVAVDALTAMTREAARREDPDQQLVNRVRSQARRLRDQ</sequence>
<organism evidence="1 2">
    <name type="scientific">Nocardioides marinisabuli</name>
    <dbReference type="NCBI Taxonomy" id="419476"/>
    <lineage>
        <taxon>Bacteria</taxon>
        <taxon>Bacillati</taxon>
        <taxon>Actinomycetota</taxon>
        <taxon>Actinomycetes</taxon>
        <taxon>Propionibacteriales</taxon>
        <taxon>Nocardioidaceae</taxon>
        <taxon>Nocardioides</taxon>
    </lineage>
</organism>
<dbReference type="RefSeq" id="WP_179614917.1">
    <property type="nucleotide sequence ID" value="NZ_CP059163.1"/>
</dbReference>